<dbReference type="EMBL" id="BLQM01000021">
    <property type="protein sequence ID" value="GMH51581.1"/>
    <property type="molecule type" value="Genomic_DNA"/>
</dbReference>
<accession>A0A9W6ZG86</accession>
<proteinExistence type="predicted"/>
<dbReference type="CDD" id="cd22970">
    <property type="entry name" value="DD_NDKH5-like"/>
    <property type="match status" value="1"/>
</dbReference>
<dbReference type="AlphaFoldDB" id="A0A9W6ZG86"/>
<evidence type="ECO:0000313" key="1">
    <source>
        <dbReference type="EMBL" id="GMH51581.1"/>
    </source>
</evidence>
<evidence type="ECO:0000313" key="2">
    <source>
        <dbReference type="Proteomes" id="UP001162640"/>
    </source>
</evidence>
<dbReference type="Gene3D" id="1.20.890.10">
    <property type="entry name" value="cAMP-dependent protein kinase regulatory subunit, dimerization-anchoring domain"/>
    <property type="match status" value="1"/>
</dbReference>
<gene>
    <name evidence="1" type="ORF">TL16_g01043</name>
</gene>
<dbReference type="InterPro" id="IPR007858">
    <property type="entry name" value="Dpy-30_motif"/>
</dbReference>
<dbReference type="Proteomes" id="UP001162640">
    <property type="component" value="Unassembled WGS sequence"/>
</dbReference>
<reference evidence="2" key="1">
    <citation type="journal article" date="2023" name="Commun. Biol.">
        <title>Genome analysis of Parmales, the sister group of diatoms, reveals the evolutionary specialization of diatoms from phago-mixotrophs to photoautotrophs.</title>
        <authorList>
            <person name="Ban H."/>
            <person name="Sato S."/>
            <person name="Yoshikawa S."/>
            <person name="Yamada K."/>
            <person name="Nakamura Y."/>
            <person name="Ichinomiya M."/>
            <person name="Sato N."/>
            <person name="Blanc-Mathieu R."/>
            <person name="Endo H."/>
            <person name="Kuwata A."/>
            <person name="Ogata H."/>
        </authorList>
    </citation>
    <scope>NUCLEOTIDE SEQUENCE [LARGE SCALE GENOMIC DNA]</scope>
</reference>
<sequence>MYIITIIDLEPAGLLIKAYNQSSNAEYTLSPTEGQIKEAGLSRKTFISSTIPSIKDQKVIPQGPLVQTFISGTTVGAETLPDLLTTALSELCKVKPAGLDAVRWLGEWLLENNPNQPHVEEPEA</sequence>
<organism evidence="1 2">
    <name type="scientific">Triparma laevis f. inornata</name>
    <dbReference type="NCBI Taxonomy" id="1714386"/>
    <lineage>
        <taxon>Eukaryota</taxon>
        <taxon>Sar</taxon>
        <taxon>Stramenopiles</taxon>
        <taxon>Ochrophyta</taxon>
        <taxon>Bolidophyceae</taxon>
        <taxon>Parmales</taxon>
        <taxon>Triparmaceae</taxon>
        <taxon>Triparma</taxon>
    </lineage>
</organism>
<name>A0A9W6ZG86_9STRA</name>
<comment type="caution">
    <text evidence="1">The sequence shown here is derived from an EMBL/GenBank/DDBJ whole genome shotgun (WGS) entry which is preliminary data.</text>
</comment>
<protein>
    <submittedName>
        <fullName evidence="1">Uncharacterized protein</fullName>
    </submittedName>
</protein>
<dbReference type="Pfam" id="PF05186">
    <property type="entry name" value="Dpy-30"/>
    <property type="match status" value="1"/>
</dbReference>